<dbReference type="GO" id="GO:0007160">
    <property type="term" value="P:cell-matrix adhesion"/>
    <property type="evidence" value="ECO:0007669"/>
    <property type="project" value="TreeGrafter"/>
</dbReference>
<dbReference type="Proteomes" id="UP000549394">
    <property type="component" value="Unassembled WGS sequence"/>
</dbReference>
<reference evidence="5 6" key="1">
    <citation type="submission" date="2020-08" db="EMBL/GenBank/DDBJ databases">
        <authorList>
            <person name="Hejnol A."/>
        </authorList>
    </citation>
    <scope>NUCLEOTIDE SEQUENCE [LARGE SCALE GENOMIC DNA]</scope>
</reference>
<sequence length="1251" mass="138827">MRLYLLCFLVLIILVATLYADDNVAKPRKGKSKGPTGKGKGPTGKGKGPTGKGKGPTAKGPTAKGPTAKGPTAKGPTAKGPTGDYCKGPTGKGKGHTAKGKGKGNTGKGKGPTGRYKTVCNCPASKLSTELKEAWKLFLKEKGLKNGPNLIKLLNAAYLPYDCFLKLEYDCSLLTEKPLPLAAAVTQACHMSSYTFLQPFVMVLLKCSVPEKDECTFLQKLKEEADCDVPSQITKLYSGKCGFGDIPGNELLIFTKYELFILIKSKTTIIQYLKIIIRVLVEETVDYKLQISWRLFKTMPCRIKYFIADKIAEYLNLNDWDEAKLAYLFFPYMHRNYCKSNKLSNANILQIITNRVSLKFGHVDFQCKPGQSSMPGSYYDTAIYSPICERGCGMELGLRIAALNNFNSIYDNIGSLKYCIKSKQIIKHITCANVDPFSVGWTYMANILSKCWPKFNGKRKITSEFTIIEVKELNYAIIAISFTQFKKIKKNVICDSGVLDHFKPIFSKLGKFSEPYENYIARKCYSDVTTYDDTILARIGNAAFDVSPKTFISTSKTVLVQRIDQLIVASSYGNRGSIKAFTSRFTQSSDATTVVKFLSSRHISRNINIRDFDSVFTNTEASFSKLRTLKQTIKSFHLRRYVTEKLFKYKPVLNYEDVKKNIKLLLGIDSTSISLLDKSKRLKVIIELCNEAGWNCKQAKAIRTTLMEALQQQNKDNPWSSLTLTDVEKFSPICLAFFATSDLEDMHSNVRKAVCKKIGSTTRLQCCLSAEQRAAIANTCFNYLDADDDGKISDEEASFLGSLLPYSQDLLEKLDETVIDNKAQLFRKSCLNKKARSYIIKKLISKRGSKLFTESDITKYGSFLAEFDPGLIKNIRSSLVDNVQQTLSDIETDSSDDEENDMVCCERDFDAEDRTYMTSFKLKVRTMVVTSVETEISTTIARKKRATPSLTCDNLRAMGSAVEQLSSDKLSQLDDAVFSDCLDFLGGNARRWSEDQLKALVNKLGDPCSKDAEDQARIGSISYGLSVDKLSCLKMDVDAVVQELGSLSKFSPEQLQALAKAFLNKRQITDTSTLDSTLLTTMAHIVGGLTTAQISKIKGSALKETPTIGDLKWVPYDQLKALADVLKTANAFGQVKDWNAGKHAQAGVIIGGLESDDMKSVEGKHIESWTESGVQHLPGSVLKTLTNSQLGFFSRQQALAISEKARKDLSKDQLKILGLPYNSTTEQPNGASAVFAGVSLIFSSILMMRLF</sequence>
<evidence type="ECO:0000256" key="1">
    <source>
        <dbReference type="ARBA" id="ARBA00022729"/>
    </source>
</evidence>
<dbReference type="OrthoDB" id="8195838at2759"/>
<dbReference type="InterPro" id="IPR026664">
    <property type="entry name" value="Stereocilin-rel"/>
</dbReference>
<gene>
    <name evidence="5" type="ORF">DGYR_LOCUS3979</name>
</gene>
<feature type="signal peptide" evidence="4">
    <location>
        <begin position="1"/>
        <end position="20"/>
    </location>
</feature>
<accession>A0A7I8VFT6</accession>
<feature type="region of interest" description="Disordered" evidence="3">
    <location>
        <begin position="25"/>
        <end position="111"/>
    </location>
</feature>
<name>A0A7I8VFT6_9ANNE</name>
<dbReference type="PANTHER" id="PTHR23412:SF17">
    <property type="entry name" value="OTOANCORIN"/>
    <property type="match status" value="1"/>
</dbReference>
<evidence type="ECO:0000256" key="3">
    <source>
        <dbReference type="SAM" id="MobiDB-lite"/>
    </source>
</evidence>
<dbReference type="EMBL" id="CAJFCJ010000006">
    <property type="protein sequence ID" value="CAD5115218.1"/>
    <property type="molecule type" value="Genomic_DNA"/>
</dbReference>
<comment type="caution">
    <text evidence="5">The sequence shown here is derived from an EMBL/GenBank/DDBJ whole genome shotgun (WGS) entry which is preliminary data.</text>
</comment>
<proteinExistence type="predicted"/>
<keyword evidence="2" id="KW-0325">Glycoprotein</keyword>
<organism evidence="5 6">
    <name type="scientific">Dimorphilus gyrociliatus</name>
    <dbReference type="NCBI Taxonomy" id="2664684"/>
    <lineage>
        <taxon>Eukaryota</taxon>
        <taxon>Metazoa</taxon>
        <taxon>Spiralia</taxon>
        <taxon>Lophotrochozoa</taxon>
        <taxon>Annelida</taxon>
        <taxon>Polychaeta</taxon>
        <taxon>Polychaeta incertae sedis</taxon>
        <taxon>Dinophilidae</taxon>
        <taxon>Dimorphilus</taxon>
    </lineage>
</organism>
<dbReference type="AlphaFoldDB" id="A0A7I8VFT6"/>
<feature type="chain" id="PRO_5029858331" evidence="4">
    <location>
        <begin position="21"/>
        <end position="1251"/>
    </location>
</feature>
<evidence type="ECO:0000256" key="4">
    <source>
        <dbReference type="SAM" id="SignalP"/>
    </source>
</evidence>
<evidence type="ECO:0000313" key="6">
    <source>
        <dbReference type="Proteomes" id="UP000549394"/>
    </source>
</evidence>
<evidence type="ECO:0000256" key="2">
    <source>
        <dbReference type="ARBA" id="ARBA00023180"/>
    </source>
</evidence>
<evidence type="ECO:0000313" key="5">
    <source>
        <dbReference type="EMBL" id="CAD5115218.1"/>
    </source>
</evidence>
<keyword evidence="6" id="KW-1185">Reference proteome</keyword>
<feature type="compositionally biased region" description="Low complexity" evidence="3">
    <location>
        <begin position="55"/>
        <end position="89"/>
    </location>
</feature>
<feature type="compositionally biased region" description="Gly residues" evidence="3">
    <location>
        <begin position="36"/>
        <end position="54"/>
    </location>
</feature>
<dbReference type="GO" id="GO:0009986">
    <property type="term" value="C:cell surface"/>
    <property type="evidence" value="ECO:0007669"/>
    <property type="project" value="TreeGrafter"/>
</dbReference>
<protein>
    <submittedName>
        <fullName evidence="5">DgyrCDS4211</fullName>
    </submittedName>
</protein>
<dbReference type="PANTHER" id="PTHR23412">
    <property type="entry name" value="STEREOCILIN RELATED"/>
    <property type="match status" value="1"/>
</dbReference>
<keyword evidence="1 4" id="KW-0732">Signal</keyword>
<feature type="compositionally biased region" description="Basic residues" evidence="3">
    <location>
        <begin position="93"/>
        <end position="102"/>
    </location>
</feature>